<keyword evidence="4" id="KW-1185">Reference proteome</keyword>
<dbReference type="OrthoDB" id="2017073at2759"/>
<reference evidence="3" key="1">
    <citation type="journal article" date="2020" name="bioRxiv">
        <title>Comparative genomics of Chlamydomonas.</title>
        <authorList>
            <person name="Craig R.J."/>
            <person name="Hasan A.R."/>
            <person name="Ness R.W."/>
            <person name="Keightley P.D."/>
        </authorList>
    </citation>
    <scope>NUCLEOTIDE SEQUENCE</scope>
    <source>
        <strain evidence="3">CCAP 11/70</strain>
    </source>
</reference>
<dbReference type="PANTHER" id="PTHR46496">
    <property type="match status" value="1"/>
</dbReference>
<proteinExistence type="predicted"/>
<feature type="compositionally biased region" description="Low complexity" evidence="1">
    <location>
        <begin position="661"/>
        <end position="670"/>
    </location>
</feature>
<dbReference type="Pfam" id="PF13450">
    <property type="entry name" value="NAD_binding_8"/>
    <property type="match status" value="1"/>
</dbReference>
<feature type="compositionally biased region" description="Basic and acidic residues" evidence="1">
    <location>
        <begin position="398"/>
        <end position="408"/>
    </location>
</feature>
<feature type="compositionally biased region" description="Gly residues" evidence="1">
    <location>
        <begin position="618"/>
        <end position="630"/>
    </location>
</feature>
<name>A0A835Y9R8_9CHLO</name>
<feature type="compositionally biased region" description="Gly residues" evidence="1">
    <location>
        <begin position="671"/>
        <end position="681"/>
    </location>
</feature>
<dbReference type="PANTHER" id="PTHR46496:SF4">
    <property type="entry name" value="ZEAXANTHIN EPOXIDASE"/>
    <property type="match status" value="1"/>
</dbReference>
<evidence type="ECO:0000256" key="1">
    <source>
        <dbReference type="SAM" id="MobiDB-lite"/>
    </source>
</evidence>
<dbReference type="GO" id="GO:0071949">
    <property type="term" value="F:FAD binding"/>
    <property type="evidence" value="ECO:0007669"/>
    <property type="project" value="InterPro"/>
</dbReference>
<comment type="caution">
    <text evidence="3">The sequence shown here is derived from an EMBL/GenBank/DDBJ whole genome shotgun (WGS) entry which is preliminary data.</text>
</comment>
<dbReference type="AlphaFoldDB" id="A0A835Y9R8"/>
<evidence type="ECO:0000313" key="4">
    <source>
        <dbReference type="Proteomes" id="UP000612055"/>
    </source>
</evidence>
<accession>A0A835Y9R8</accession>
<dbReference type="Gene3D" id="3.50.50.60">
    <property type="entry name" value="FAD/NAD(P)-binding domain"/>
    <property type="match status" value="2"/>
</dbReference>
<dbReference type="EMBL" id="JAEHOE010000014">
    <property type="protein sequence ID" value="KAG2497363.1"/>
    <property type="molecule type" value="Genomic_DNA"/>
</dbReference>
<evidence type="ECO:0000313" key="3">
    <source>
        <dbReference type="EMBL" id="KAG2497363.1"/>
    </source>
</evidence>
<feature type="region of interest" description="Disordered" evidence="1">
    <location>
        <begin position="355"/>
        <end position="422"/>
    </location>
</feature>
<gene>
    <name evidence="3" type="ORF">HYH03_004522</name>
</gene>
<feature type="compositionally biased region" description="Low complexity" evidence="1">
    <location>
        <begin position="304"/>
        <end position="320"/>
    </location>
</feature>
<organism evidence="3 4">
    <name type="scientific">Edaphochlamys debaryana</name>
    <dbReference type="NCBI Taxonomy" id="47281"/>
    <lineage>
        <taxon>Eukaryota</taxon>
        <taxon>Viridiplantae</taxon>
        <taxon>Chlorophyta</taxon>
        <taxon>core chlorophytes</taxon>
        <taxon>Chlorophyceae</taxon>
        <taxon>CS clade</taxon>
        <taxon>Chlamydomonadales</taxon>
        <taxon>Chlamydomonadales incertae sedis</taxon>
        <taxon>Edaphochlamys</taxon>
    </lineage>
</organism>
<feature type="region of interest" description="Disordered" evidence="1">
    <location>
        <begin position="304"/>
        <end position="327"/>
    </location>
</feature>
<dbReference type="Proteomes" id="UP000612055">
    <property type="component" value="Unassembled WGS sequence"/>
</dbReference>
<evidence type="ECO:0000259" key="2">
    <source>
        <dbReference type="Pfam" id="PF01494"/>
    </source>
</evidence>
<feature type="compositionally biased region" description="Low complexity" evidence="1">
    <location>
        <begin position="599"/>
        <end position="617"/>
    </location>
</feature>
<dbReference type="InterPro" id="IPR002938">
    <property type="entry name" value="FAD-bd"/>
</dbReference>
<feature type="region of interest" description="Disordered" evidence="1">
    <location>
        <begin position="579"/>
        <end position="712"/>
    </location>
</feature>
<feature type="domain" description="FAD-binding" evidence="2">
    <location>
        <begin position="469"/>
        <end position="528"/>
    </location>
</feature>
<dbReference type="InterPro" id="IPR036188">
    <property type="entry name" value="FAD/NAD-bd_sf"/>
</dbReference>
<dbReference type="PRINTS" id="PR00420">
    <property type="entry name" value="RNGMNOXGNASE"/>
</dbReference>
<dbReference type="SUPFAM" id="SSF51905">
    <property type="entry name" value="FAD/NAD(P)-binding domain"/>
    <property type="match status" value="1"/>
</dbReference>
<feature type="compositionally biased region" description="Polar residues" evidence="1">
    <location>
        <begin position="579"/>
        <end position="598"/>
    </location>
</feature>
<protein>
    <recommendedName>
        <fullName evidence="2">FAD-binding domain-containing protein</fullName>
    </recommendedName>
</protein>
<feature type="compositionally biased region" description="Gly residues" evidence="1">
    <location>
        <begin position="690"/>
        <end position="702"/>
    </location>
</feature>
<dbReference type="Pfam" id="PF01494">
    <property type="entry name" value="FAD_binding_3"/>
    <property type="match status" value="1"/>
</dbReference>
<sequence length="712" mass="71902">MAPAAPEAPPRAPPTEVEVAVIGGGLGGLAVAAGLLHRGRDVHVFEAARVLRVETSTMIGLGPNAFTALGDIHPELPGDVRSRGVANSHTSYRYFPRDGRPPFTMERTEAEMRLVTVRWAQAQDALACLVPEERVHCNHAAIGYDEIWDEQDEHDTPGAQRGRASAAVVHFRGQPSVRARLVVAADGVFSALRAHMYPNDPGPRYLGHMNWNCLVPTASLPPGIQFHNPGQLVFTTNGALGEPLLEPSLFNIVCDAGGGFTFWQVRQYSEEPSFTTDALAAAATAAVDGALSAPAAAAAADASAPATSPSPAAAAGATEADCSRGGGGAKLDGAVTAAAATAAAAAAGGAGKAPAAEASAEPTEEAAMEGAAQEGEGGNGKGEGEEEDDGGQGGGGRTGRERVADGGGRRRGRGGQGVPGSKARVLASLKEVGWDWALPLVQATPESSIFERALYDRLPLKRWASPGARVVLLGDSAHGMHPGPGQGARSAFEDAHQLTLALGALWPHVPRALERYQEARVLRATRVQTLAAEMAGRRDVREAARPPGLTGAQHAERWREFRTWFDKYPQLMDGDPSTTWWKPLANDNSQPPTANDQPADSTGTDDVAAASDGAARGAEGGGNSDGGGTGAAAAGKGDGEGAGGAAVAAASALGGGGGAGAPLPAEAAAMGAGGGTGGGPGPEVEAVGKTGLGRGGGAGGGRQAVEVAPAGP</sequence>